<protein>
    <recommendedName>
        <fullName evidence="4">Aldolase</fullName>
    </recommendedName>
</protein>
<gene>
    <name evidence="2" type="ordered locus">Zmob_1291</name>
</gene>
<evidence type="ECO:0000256" key="1">
    <source>
        <dbReference type="SAM" id="MobiDB-lite"/>
    </source>
</evidence>
<sequence length="122" mass="13618">MGIHASGHRGSAASDSHEASFHQKTAEELFSRDQAMLLRFLARRNRLLATWAAEMMHLTPEEADPYTKGFVGAGFEEMDEESILSRLMGDLLSAQVEIEESQIRAMLDQKSVEAKRQLLGVV</sequence>
<dbReference type="InterPro" id="IPR038293">
    <property type="entry name" value="ATPase_inh_sub_z_sf"/>
</dbReference>
<dbReference type="OrthoDB" id="9810387at2"/>
<reference evidence="2 3" key="1">
    <citation type="journal article" date="2011" name="J. Bacteriol.">
        <title>Genome sequence of the ethanol-producing Zymomonas mobilis subsp. mobilis lectotype strain ATCC 10988.</title>
        <authorList>
            <person name="Pappas K.M."/>
            <person name="Kouvelis V.N."/>
            <person name="Saunders E."/>
            <person name="Brettin T.S."/>
            <person name="Bruce D."/>
            <person name="Detter C."/>
            <person name="Balakireva M."/>
            <person name="Han C.S."/>
            <person name="Savvakis G."/>
            <person name="Kyrpides N.C."/>
            <person name="Typas M.A."/>
        </authorList>
    </citation>
    <scope>NUCLEOTIDE SEQUENCE [LARGE SCALE GENOMIC DNA]</scope>
    <source>
        <strain evidence="3">ATCC 10988 / DSM 424 / CCUG 17860 / LMG 404 / NCIMB 8938 / NRRL B-806 / ZM1</strain>
    </source>
</reference>
<name>A0A0H3FZ59_ZYMMA</name>
<dbReference type="InterPro" id="IPR009945">
    <property type="entry name" value="ATPase_inh_sub_z"/>
</dbReference>
<dbReference type="Gene3D" id="1.10.790.20">
    <property type="entry name" value="Domain of unknown function DUF1476"/>
    <property type="match status" value="1"/>
</dbReference>
<dbReference type="HOGENOM" id="CLU_146724_2_1_5"/>
<evidence type="ECO:0008006" key="4">
    <source>
        <dbReference type="Google" id="ProtNLM"/>
    </source>
</evidence>
<dbReference type="KEGG" id="zmm:Zmob_1291"/>
<dbReference type="Pfam" id="PF07345">
    <property type="entry name" value="ATPaseInh_sub_z"/>
    <property type="match status" value="1"/>
</dbReference>
<dbReference type="eggNOG" id="COG5467">
    <property type="taxonomic scope" value="Bacteria"/>
</dbReference>
<dbReference type="GeneID" id="79904817"/>
<dbReference type="AlphaFoldDB" id="A0A0H3FZ59"/>
<feature type="region of interest" description="Disordered" evidence="1">
    <location>
        <begin position="1"/>
        <end position="20"/>
    </location>
</feature>
<dbReference type="EMBL" id="CP002850">
    <property type="protein sequence ID" value="AEH63115.1"/>
    <property type="molecule type" value="Genomic_DNA"/>
</dbReference>
<proteinExistence type="predicted"/>
<evidence type="ECO:0000313" key="2">
    <source>
        <dbReference type="EMBL" id="AEH63115.1"/>
    </source>
</evidence>
<accession>A0A0H3FZ59</accession>
<dbReference type="RefSeq" id="WP_011241603.1">
    <property type="nucleotide sequence ID" value="NC_017262.1"/>
</dbReference>
<evidence type="ECO:0000313" key="3">
    <source>
        <dbReference type="Proteomes" id="UP000001494"/>
    </source>
</evidence>
<dbReference type="Proteomes" id="UP000001494">
    <property type="component" value="Chromosome"/>
</dbReference>
<organism evidence="2 3">
    <name type="scientific">Zymomonas mobilis subsp. mobilis (strain ATCC 10988 / DSM 424 / LMG 404 / NCIMB 8938 / NRRL B-806 / ZM1)</name>
    <dbReference type="NCBI Taxonomy" id="555217"/>
    <lineage>
        <taxon>Bacteria</taxon>
        <taxon>Pseudomonadati</taxon>
        <taxon>Pseudomonadota</taxon>
        <taxon>Alphaproteobacteria</taxon>
        <taxon>Sphingomonadales</taxon>
        <taxon>Zymomonadaceae</taxon>
        <taxon>Zymomonas</taxon>
    </lineage>
</organism>